<protein>
    <submittedName>
        <fullName evidence="2">Uncharacterized protein</fullName>
    </submittedName>
</protein>
<dbReference type="OrthoDB" id="3756114at2759"/>
<dbReference type="AlphaFoldDB" id="A0A6A5T3Z4"/>
<sequence>MTYAMNSNDATQLQAETSKAVGPSSQAHAYVHLYLPLITIVFHIFCTPTIARFLGFTEDEGWKPMLLVAFSAIPTYLLGSLVYPANRPDPSPEERIRFTRKNYLYRAAVIFTYGRLYGTPFNIIFYTMDLVCSFAADVVIGERLVGAPQRQSEFLVALLWVAGSAVLQRLIPISNSGIGVLVGAADRTLWRTAYVALVDDVVGVLTRPDVRTLTGKGTLILLQTFTIMSFVILFFAWLRRFNEPTNEVVGPAAFDTEAFDKEVLSEKAQDAR</sequence>
<feature type="transmembrane region" description="Helical" evidence="1">
    <location>
        <begin position="66"/>
        <end position="85"/>
    </location>
</feature>
<dbReference type="EMBL" id="ML975999">
    <property type="protein sequence ID" value="KAF1947333.1"/>
    <property type="molecule type" value="Genomic_DNA"/>
</dbReference>
<keyword evidence="1" id="KW-1133">Transmembrane helix</keyword>
<evidence type="ECO:0000313" key="2">
    <source>
        <dbReference type="EMBL" id="KAF1947333.1"/>
    </source>
</evidence>
<feature type="transmembrane region" description="Helical" evidence="1">
    <location>
        <begin position="219"/>
        <end position="238"/>
    </location>
</feature>
<accession>A0A6A5T3Z4</accession>
<keyword evidence="1" id="KW-0812">Transmembrane</keyword>
<evidence type="ECO:0000313" key="3">
    <source>
        <dbReference type="Proteomes" id="UP000800038"/>
    </source>
</evidence>
<keyword evidence="1" id="KW-0472">Membrane</keyword>
<keyword evidence="3" id="KW-1185">Reference proteome</keyword>
<dbReference type="Proteomes" id="UP000800038">
    <property type="component" value="Unassembled WGS sequence"/>
</dbReference>
<name>A0A6A5T3Z4_9PLEO</name>
<proteinExistence type="predicted"/>
<gene>
    <name evidence="2" type="ORF">EJ02DRAFT_449909</name>
</gene>
<reference evidence="2" key="1">
    <citation type="journal article" date="2020" name="Stud. Mycol.">
        <title>101 Dothideomycetes genomes: a test case for predicting lifestyles and emergence of pathogens.</title>
        <authorList>
            <person name="Haridas S."/>
            <person name="Albert R."/>
            <person name="Binder M."/>
            <person name="Bloem J."/>
            <person name="Labutti K."/>
            <person name="Salamov A."/>
            <person name="Andreopoulos B."/>
            <person name="Baker S."/>
            <person name="Barry K."/>
            <person name="Bills G."/>
            <person name="Bluhm B."/>
            <person name="Cannon C."/>
            <person name="Castanera R."/>
            <person name="Culley D."/>
            <person name="Daum C."/>
            <person name="Ezra D."/>
            <person name="Gonzalez J."/>
            <person name="Henrissat B."/>
            <person name="Kuo A."/>
            <person name="Liang C."/>
            <person name="Lipzen A."/>
            <person name="Lutzoni F."/>
            <person name="Magnuson J."/>
            <person name="Mondo S."/>
            <person name="Nolan M."/>
            <person name="Ohm R."/>
            <person name="Pangilinan J."/>
            <person name="Park H.-J."/>
            <person name="Ramirez L."/>
            <person name="Alfaro M."/>
            <person name="Sun H."/>
            <person name="Tritt A."/>
            <person name="Yoshinaga Y."/>
            <person name="Zwiers L.-H."/>
            <person name="Turgeon B."/>
            <person name="Goodwin S."/>
            <person name="Spatafora J."/>
            <person name="Crous P."/>
            <person name="Grigoriev I."/>
        </authorList>
    </citation>
    <scope>NUCLEOTIDE SEQUENCE</scope>
    <source>
        <strain evidence="2">CBS 161.51</strain>
    </source>
</reference>
<evidence type="ECO:0000256" key="1">
    <source>
        <dbReference type="SAM" id="Phobius"/>
    </source>
</evidence>
<feature type="transmembrane region" description="Helical" evidence="1">
    <location>
        <begin position="33"/>
        <end position="54"/>
    </location>
</feature>
<organism evidence="2 3">
    <name type="scientific">Clathrospora elynae</name>
    <dbReference type="NCBI Taxonomy" id="706981"/>
    <lineage>
        <taxon>Eukaryota</taxon>
        <taxon>Fungi</taxon>
        <taxon>Dikarya</taxon>
        <taxon>Ascomycota</taxon>
        <taxon>Pezizomycotina</taxon>
        <taxon>Dothideomycetes</taxon>
        <taxon>Pleosporomycetidae</taxon>
        <taxon>Pleosporales</taxon>
        <taxon>Diademaceae</taxon>
        <taxon>Clathrospora</taxon>
    </lineage>
</organism>